<dbReference type="GO" id="GO:0005829">
    <property type="term" value="C:cytosol"/>
    <property type="evidence" value="ECO:0007669"/>
    <property type="project" value="TreeGrafter"/>
</dbReference>
<dbReference type="AlphaFoldDB" id="A0A0J7N2R0"/>
<dbReference type="PANTHER" id="PTHR43290:SF2">
    <property type="entry name" value="MEVALONATE KINASE"/>
    <property type="match status" value="1"/>
</dbReference>
<comment type="caution">
    <text evidence="5">The sequence shown here is derived from an EMBL/GenBank/DDBJ whole genome shotgun (WGS) entry which is preliminary data.</text>
</comment>
<dbReference type="Gene3D" id="3.30.70.890">
    <property type="entry name" value="GHMP kinase, C-terminal domain"/>
    <property type="match status" value="1"/>
</dbReference>
<name>A0A0J7N2R0_LASNI</name>
<reference evidence="5 6" key="1">
    <citation type="submission" date="2015-04" db="EMBL/GenBank/DDBJ databases">
        <title>Lasius niger genome sequencing.</title>
        <authorList>
            <person name="Konorov E.A."/>
            <person name="Nikitin M.A."/>
            <person name="Kirill M.V."/>
            <person name="Chang P."/>
        </authorList>
    </citation>
    <scope>NUCLEOTIDE SEQUENCE [LARGE SCALE GENOMIC DNA]</scope>
    <source>
        <tissue evidence="5">Whole</tissue>
    </source>
</reference>
<dbReference type="SUPFAM" id="SSF55060">
    <property type="entry name" value="GHMP Kinase, C-terminal domain"/>
    <property type="match status" value="1"/>
</dbReference>
<keyword evidence="3 5" id="KW-0418">Kinase</keyword>
<evidence type="ECO:0000256" key="2">
    <source>
        <dbReference type="ARBA" id="ARBA00022679"/>
    </source>
</evidence>
<dbReference type="GO" id="GO:0019287">
    <property type="term" value="P:isopentenyl diphosphate biosynthetic process, mevalonate pathway"/>
    <property type="evidence" value="ECO:0007669"/>
    <property type="project" value="TreeGrafter"/>
</dbReference>
<dbReference type="PaxDb" id="67767-A0A0J7N2R0"/>
<keyword evidence="1" id="KW-0963">Cytoplasm</keyword>
<protein>
    <submittedName>
        <fullName evidence="5">Mevalonate kinase</fullName>
    </submittedName>
</protein>
<keyword evidence="6" id="KW-1185">Reference proteome</keyword>
<dbReference type="EMBL" id="LBMM01011218">
    <property type="protein sequence ID" value="KMQ86960.1"/>
    <property type="molecule type" value="Genomic_DNA"/>
</dbReference>
<keyword evidence="4" id="KW-0460">Magnesium</keyword>
<accession>A0A0J7N2R0</accession>
<dbReference type="PANTHER" id="PTHR43290">
    <property type="entry name" value="MEVALONATE KINASE"/>
    <property type="match status" value="1"/>
</dbReference>
<dbReference type="InterPro" id="IPR006205">
    <property type="entry name" value="Mev_gal_kin"/>
</dbReference>
<gene>
    <name evidence="5" type="ORF">RF55_13909</name>
</gene>
<dbReference type="Proteomes" id="UP000036403">
    <property type="component" value="Unassembled WGS sequence"/>
</dbReference>
<sequence>MSYRLINPNYYHNQALNVSRMKILLIDSNIHQNRDERAKQVAELKRSYPAFDLILNAFELMSCQIFTTLYEINDNHRNHNLLHLQQNSYAELQIYIQNSQQMLYNLGLSHPRFDTIDSIARDFGFGGKLTGFGGGFAYILLPFGTPEEQIMNLSTRLRNEGFSVTLTS</sequence>
<organism evidence="5 6">
    <name type="scientific">Lasius niger</name>
    <name type="common">Black garden ant</name>
    <dbReference type="NCBI Taxonomy" id="67767"/>
    <lineage>
        <taxon>Eukaryota</taxon>
        <taxon>Metazoa</taxon>
        <taxon>Ecdysozoa</taxon>
        <taxon>Arthropoda</taxon>
        <taxon>Hexapoda</taxon>
        <taxon>Insecta</taxon>
        <taxon>Pterygota</taxon>
        <taxon>Neoptera</taxon>
        <taxon>Endopterygota</taxon>
        <taxon>Hymenoptera</taxon>
        <taxon>Apocrita</taxon>
        <taxon>Aculeata</taxon>
        <taxon>Formicoidea</taxon>
        <taxon>Formicidae</taxon>
        <taxon>Formicinae</taxon>
        <taxon>Lasius</taxon>
        <taxon>Lasius</taxon>
    </lineage>
</organism>
<dbReference type="STRING" id="67767.A0A0J7N2R0"/>
<dbReference type="InterPro" id="IPR036554">
    <property type="entry name" value="GHMP_kinase_C_sf"/>
</dbReference>
<dbReference type="OrthoDB" id="1652964at2759"/>
<keyword evidence="2" id="KW-0808">Transferase</keyword>
<dbReference type="GO" id="GO:0005524">
    <property type="term" value="F:ATP binding"/>
    <property type="evidence" value="ECO:0007669"/>
    <property type="project" value="InterPro"/>
</dbReference>
<evidence type="ECO:0000256" key="3">
    <source>
        <dbReference type="ARBA" id="ARBA00022777"/>
    </source>
</evidence>
<dbReference type="GO" id="GO:0004496">
    <property type="term" value="F:mevalonate kinase activity"/>
    <property type="evidence" value="ECO:0007669"/>
    <property type="project" value="InterPro"/>
</dbReference>
<evidence type="ECO:0000256" key="4">
    <source>
        <dbReference type="ARBA" id="ARBA00022842"/>
    </source>
</evidence>
<evidence type="ECO:0000313" key="5">
    <source>
        <dbReference type="EMBL" id="KMQ86960.1"/>
    </source>
</evidence>
<evidence type="ECO:0000256" key="1">
    <source>
        <dbReference type="ARBA" id="ARBA00022490"/>
    </source>
</evidence>
<feature type="non-terminal residue" evidence="5">
    <location>
        <position position="168"/>
    </location>
</feature>
<evidence type="ECO:0000313" key="6">
    <source>
        <dbReference type="Proteomes" id="UP000036403"/>
    </source>
</evidence>
<proteinExistence type="predicted"/>